<accession>A0ABY7GLW6</accession>
<proteinExistence type="predicted"/>
<keyword evidence="1" id="KW-0472">Membrane</keyword>
<protein>
    <recommendedName>
        <fullName evidence="4">NfeD family protein</fullName>
    </recommendedName>
</protein>
<keyword evidence="3" id="KW-1185">Reference proteome</keyword>
<dbReference type="EMBL" id="CP113517">
    <property type="protein sequence ID" value="WAR45498.1"/>
    <property type="molecule type" value="Genomic_DNA"/>
</dbReference>
<gene>
    <name evidence="2" type="ORF">NM686_003005</name>
</gene>
<reference evidence="2" key="1">
    <citation type="submission" date="2022-11" db="EMBL/GenBank/DDBJ databases">
        <title>Methylomonas rapida sp. nov., Carotenoid-Producing Obligate Methanotrophs with High Growth Characteristics and Biotechnological Potential.</title>
        <authorList>
            <person name="Tikhonova E.N."/>
            <person name="Suleimanov R.Z."/>
            <person name="Miroshnikov K."/>
            <person name="Oshkin I.Y."/>
            <person name="Belova S.E."/>
            <person name="Danilova O.V."/>
            <person name="Ashikhmin A."/>
            <person name="Konopkin A."/>
            <person name="But S.Y."/>
            <person name="Khmelenina V.N."/>
            <person name="Kuznetsov N."/>
            <person name="Pimenov N.V."/>
            <person name="Dedysh S.N."/>
        </authorList>
    </citation>
    <scope>NUCLEOTIDE SEQUENCE</scope>
    <source>
        <strain evidence="2">MP1</strain>
    </source>
</reference>
<dbReference type="Proteomes" id="UP001162780">
    <property type="component" value="Chromosome"/>
</dbReference>
<evidence type="ECO:0000256" key="1">
    <source>
        <dbReference type="SAM" id="Phobius"/>
    </source>
</evidence>
<evidence type="ECO:0000313" key="3">
    <source>
        <dbReference type="Proteomes" id="UP001162780"/>
    </source>
</evidence>
<keyword evidence="1" id="KW-0812">Transmembrane</keyword>
<evidence type="ECO:0000313" key="2">
    <source>
        <dbReference type="EMBL" id="WAR45498.1"/>
    </source>
</evidence>
<dbReference type="RefSeq" id="WP_255188615.1">
    <property type="nucleotide sequence ID" value="NZ_CP113517.1"/>
</dbReference>
<keyword evidence="1" id="KW-1133">Transmembrane helix</keyword>
<organism evidence="2 3">
    <name type="scientific">Methylomonas rapida</name>
    <dbReference type="NCBI Taxonomy" id="2963939"/>
    <lineage>
        <taxon>Bacteria</taxon>
        <taxon>Pseudomonadati</taxon>
        <taxon>Pseudomonadota</taxon>
        <taxon>Gammaproteobacteria</taxon>
        <taxon>Methylococcales</taxon>
        <taxon>Methylococcaceae</taxon>
        <taxon>Methylomonas</taxon>
    </lineage>
</organism>
<evidence type="ECO:0008006" key="4">
    <source>
        <dbReference type="Google" id="ProtNLM"/>
    </source>
</evidence>
<feature type="transmembrane region" description="Helical" evidence="1">
    <location>
        <begin position="6"/>
        <end position="38"/>
    </location>
</feature>
<name>A0ABY7GLW6_9GAMM</name>
<sequence>MIEFFAAWLIFGVLAVVTGSPLALFFVGVVTGVFWAVYATTVK</sequence>